<dbReference type="EMBL" id="DTBP01000044">
    <property type="protein sequence ID" value="HGQ74422.1"/>
    <property type="molecule type" value="Genomic_DNA"/>
</dbReference>
<dbReference type="SMART" id="SM00327">
    <property type="entry name" value="VWA"/>
    <property type="match status" value="1"/>
</dbReference>
<dbReference type="PANTHER" id="PTHR36846">
    <property type="entry name" value="PROTEIN VIAA"/>
    <property type="match status" value="1"/>
</dbReference>
<reference evidence="3" key="1">
    <citation type="journal article" date="2020" name="mSystems">
        <title>Genome- and Community-Level Interaction Insights into Carbon Utilization and Element Cycling Functions of Hydrothermarchaeota in Hydrothermal Sediment.</title>
        <authorList>
            <person name="Zhou Z."/>
            <person name="Liu Y."/>
            <person name="Xu W."/>
            <person name="Pan J."/>
            <person name="Luo Z.H."/>
            <person name="Li M."/>
        </authorList>
    </citation>
    <scope>NUCLEOTIDE SEQUENCE [LARGE SCALE GENOMIC DNA]</scope>
    <source>
        <strain evidence="2">SpSt-638</strain>
        <strain evidence="3">SpSt-648</strain>
    </source>
</reference>
<organism evidence="3">
    <name type="scientific">Staphylothermus marinus</name>
    <dbReference type="NCBI Taxonomy" id="2280"/>
    <lineage>
        <taxon>Archaea</taxon>
        <taxon>Thermoproteota</taxon>
        <taxon>Thermoprotei</taxon>
        <taxon>Desulfurococcales</taxon>
        <taxon>Desulfurococcaceae</taxon>
        <taxon>Staphylothermus</taxon>
    </lineage>
</organism>
<proteinExistence type="predicted"/>
<evidence type="ECO:0000313" key="3">
    <source>
        <dbReference type="EMBL" id="HGQ74422.1"/>
    </source>
</evidence>
<accession>A0A7C4JMK5</accession>
<feature type="domain" description="VWFA" evidence="1">
    <location>
        <begin position="260"/>
        <end position="423"/>
    </location>
</feature>
<dbReference type="InterPro" id="IPR002035">
    <property type="entry name" value="VWF_A"/>
</dbReference>
<dbReference type="SUPFAM" id="SSF53300">
    <property type="entry name" value="vWA-like"/>
    <property type="match status" value="1"/>
</dbReference>
<name>A0A7C4JMK5_STAMA</name>
<evidence type="ECO:0000313" key="2">
    <source>
        <dbReference type="EMBL" id="HGQ59239.1"/>
    </source>
</evidence>
<sequence>MDTRVLIKDKVVGVLKGIDYNDPLVIYRGNKIRRLAKLVNEFEPKKPISYILDTYYSLYLPFPILKPIEEIPFEKKAQYMFIKTLLSSSFIYEIKSKTLLDSFMSSLATVRIISEIEEQEISFDKGELSEDELRNMVEKAMNNVARDIENVRKLRRIIESDEPGTVSMVQLEEYGPELLKLARDLDVKKILDLISSIKPWEIRVSEKRYRFKHGEIHGYELGNELERIVPSNLALPSELFYLRFLEKKLLLYQKMISESKGALYVLVDKSGSMDGLKMTWAKAVALSLYMKALKEKRKFCFRFFDSIPYELRIIGKQPKVTDVSLFINYIAKMKGSGGTDISRAILTACNDIRMGKVREVSDIVLITDGVDKINENLIKTHLKKSNARLITVMIMGDNKSLKNASFKYFAVASLSSKNILKIIEID</sequence>
<dbReference type="InterPro" id="IPR036465">
    <property type="entry name" value="vWFA_dom_sf"/>
</dbReference>
<evidence type="ECO:0000259" key="1">
    <source>
        <dbReference type="SMART" id="SM00327"/>
    </source>
</evidence>
<dbReference type="GO" id="GO:0005829">
    <property type="term" value="C:cytosol"/>
    <property type="evidence" value="ECO:0007669"/>
    <property type="project" value="TreeGrafter"/>
</dbReference>
<dbReference type="EMBL" id="DTBE01000020">
    <property type="protein sequence ID" value="HGQ59239.1"/>
    <property type="molecule type" value="Genomic_DNA"/>
</dbReference>
<gene>
    <name evidence="2" type="ORF">ENU09_00715</name>
    <name evidence="3" type="ORF">ENU20_05040</name>
</gene>
<dbReference type="PANTHER" id="PTHR36846:SF1">
    <property type="entry name" value="PROTEIN VIAA"/>
    <property type="match status" value="1"/>
</dbReference>
<comment type="caution">
    <text evidence="3">The sequence shown here is derived from an EMBL/GenBank/DDBJ whole genome shotgun (WGS) entry which is preliminary data.</text>
</comment>
<protein>
    <recommendedName>
        <fullName evidence="1">VWFA domain-containing protein</fullName>
    </recommendedName>
</protein>
<dbReference type="Gene3D" id="3.40.50.410">
    <property type="entry name" value="von Willebrand factor, type A domain"/>
    <property type="match status" value="1"/>
</dbReference>
<dbReference type="AlphaFoldDB" id="A0A7C4JMK5"/>